<name>A0A4Z2IE45_9TELE</name>
<sequence length="221" mass="24432">MEATSMMFKVFPRNFLQEGATISLMMNSAEKPAMQISSRMARTGSSMGTFELGQVFIDSRELLKGGLKTRLLLVVAHHVPVSVINVILPLVVPVATAGAYVELLDSPVLDLLAEGEDAHLLHHVDASCVVEVEHAEENMWIPVEVVLLLGRAVVVTQFQDRRLALAAQQTGQARVREAEQHARIYFVSNPSHVEVHLVLLIPPPVENLPIPHDPDNTYRQK</sequence>
<reference evidence="1 2" key="1">
    <citation type="submission" date="2019-03" db="EMBL/GenBank/DDBJ databases">
        <title>First draft genome of Liparis tanakae, snailfish: a comprehensive survey of snailfish specific genes.</title>
        <authorList>
            <person name="Kim W."/>
            <person name="Song I."/>
            <person name="Jeong J.-H."/>
            <person name="Kim D."/>
            <person name="Kim S."/>
            <person name="Ryu S."/>
            <person name="Song J.Y."/>
            <person name="Lee S.K."/>
        </authorList>
    </citation>
    <scope>NUCLEOTIDE SEQUENCE [LARGE SCALE GENOMIC DNA]</scope>
    <source>
        <tissue evidence="1">Muscle</tissue>
    </source>
</reference>
<dbReference type="AlphaFoldDB" id="A0A4Z2IE45"/>
<protein>
    <submittedName>
        <fullName evidence="1">Uncharacterized protein</fullName>
    </submittedName>
</protein>
<organism evidence="1 2">
    <name type="scientific">Liparis tanakae</name>
    <name type="common">Tanaka's snailfish</name>
    <dbReference type="NCBI Taxonomy" id="230148"/>
    <lineage>
        <taxon>Eukaryota</taxon>
        <taxon>Metazoa</taxon>
        <taxon>Chordata</taxon>
        <taxon>Craniata</taxon>
        <taxon>Vertebrata</taxon>
        <taxon>Euteleostomi</taxon>
        <taxon>Actinopterygii</taxon>
        <taxon>Neopterygii</taxon>
        <taxon>Teleostei</taxon>
        <taxon>Neoteleostei</taxon>
        <taxon>Acanthomorphata</taxon>
        <taxon>Eupercaria</taxon>
        <taxon>Perciformes</taxon>
        <taxon>Cottioidei</taxon>
        <taxon>Cottales</taxon>
        <taxon>Liparidae</taxon>
        <taxon>Liparis</taxon>
    </lineage>
</organism>
<evidence type="ECO:0000313" key="2">
    <source>
        <dbReference type="Proteomes" id="UP000314294"/>
    </source>
</evidence>
<comment type="caution">
    <text evidence="1">The sequence shown here is derived from an EMBL/GenBank/DDBJ whole genome shotgun (WGS) entry which is preliminary data.</text>
</comment>
<proteinExistence type="predicted"/>
<accession>A0A4Z2IE45</accession>
<dbReference type="Proteomes" id="UP000314294">
    <property type="component" value="Unassembled WGS sequence"/>
</dbReference>
<gene>
    <name evidence="1" type="ORF">EYF80_013708</name>
</gene>
<keyword evidence="2" id="KW-1185">Reference proteome</keyword>
<dbReference type="EMBL" id="SRLO01000096">
    <property type="protein sequence ID" value="TNN76177.1"/>
    <property type="molecule type" value="Genomic_DNA"/>
</dbReference>
<evidence type="ECO:0000313" key="1">
    <source>
        <dbReference type="EMBL" id="TNN76177.1"/>
    </source>
</evidence>